<sequence length="496" mass="53192">MRKLAHSTVLTSGTLAPLEGFASELGTPFDVRLEAPHVVDMARQVWAGVLGAGPDHTQLNGVFRNASTEAYQDAVGAAVLGLIRLIPDGVLLFVPSYSLLERLTDRWQATGLWDRLCAIKPIVSEPRGGGPEALAEVMASYYGNVAKGRGGLFMAVCRGKVLEKRGYNDAGRGRGLLTGSAWYSQQAFRALNQAIGRCIRHRADWGAIVLLDSRFEQPVNQRGLSRWVRGSLRVQPSWDAAAQSLGEFFKRLADDPPRPRSLAAPAGATAAAGAPSTTTAAPAGPASAQEAVRRLPVPGWAKEDLGVFRAFLDGAGCQLDILGDRYTSMDQVAQDAVLDCFSAALEWLQEGKTLHDLAAAWRPRLPAGLALIQGLQGEAAPQGGANPEHQALLRAWPLVELVNAMRDAYHSVYKGVWKPFVPAPARVLEENQMRSIAKPERKPGKSALISGYFASQGKRQARAGPEEAGRQPKAETMAGSAQMAAQNMAATAFLYD</sequence>
<dbReference type="InterPro" id="IPR027417">
    <property type="entry name" value="P-loop_NTPase"/>
</dbReference>
<feature type="domain" description="ATP-dependent helicase C-terminal" evidence="2">
    <location>
        <begin position="97"/>
        <end position="217"/>
    </location>
</feature>
<dbReference type="GO" id="GO:1990918">
    <property type="term" value="P:double-strand break repair involved in meiotic recombination"/>
    <property type="evidence" value="ECO:0007669"/>
    <property type="project" value="TreeGrafter"/>
</dbReference>
<feature type="compositionally biased region" description="Basic and acidic residues" evidence="1">
    <location>
        <begin position="464"/>
        <end position="473"/>
    </location>
</feature>
<proteinExistence type="predicted"/>
<evidence type="ECO:0000259" key="2">
    <source>
        <dbReference type="SMART" id="SM00491"/>
    </source>
</evidence>
<protein>
    <recommendedName>
        <fullName evidence="2">ATP-dependent helicase C-terminal domain-containing protein</fullName>
    </recommendedName>
</protein>
<dbReference type="Pfam" id="PF13307">
    <property type="entry name" value="Helicase_C_2"/>
    <property type="match status" value="2"/>
</dbReference>
<keyword evidence="4" id="KW-1185">Reference proteome</keyword>
<accession>A0AAD9IPH1</accession>
<feature type="region of interest" description="Disordered" evidence="1">
    <location>
        <begin position="455"/>
        <end position="479"/>
    </location>
</feature>
<feature type="compositionally biased region" description="Low complexity" evidence="1">
    <location>
        <begin position="263"/>
        <end position="286"/>
    </location>
</feature>
<dbReference type="SMART" id="SM00491">
    <property type="entry name" value="HELICc2"/>
    <property type="match status" value="1"/>
</dbReference>
<dbReference type="Gene3D" id="3.40.50.300">
    <property type="entry name" value="P-loop containing nucleotide triphosphate hydrolases"/>
    <property type="match status" value="2"/>
</dbReference>
<dbReference type="InterPro" id="IPR045028">
    <property type="entry name" value="DinG/Rad3-like"/>
</dbReference>
<dbReference type="GO" id="GO:0005524">
    <property type="term" value="F:ATP binding"/>
    <property type="evidence" value="ECO:0007669"/>
    <property type="project" value="InterPro"/>
</dbReference>
<dbReference type="Proteomes" id="UP001255856">
    <property type="component" value="Unassembled WGS sequence"/>
</dbReference>
<feature type="region of interest" description="Disordered" evidence="1">
    <location>
        <begin position="256"/>
        <end position="286"/>
    </location>
</feature>
<dbReference type="GO" id="GO:0006289">
    <property type="term" value="P:nucleotide-excision repair"/>
    <property type="evidence" value="ECO:0007669"/>
    <property type="project" value="TreeGrafter"/>
</dbReference>
<name>A0AAD9IPH1_PROWI</name>
<organism evidence="3 4">
    <name type="scientific">Prototheca wickerhamii</name>
    <dbReference type="NCBI Taxonomy" id="3111"/>
    <lineage>
        <taxon>Eukaryota</taxon>
        <taxon>Viridiplantae</taxon>
        <taxon>Chlorophyta</taxon>
        <taxon>core chlorophytes</taxon>
        <taxon>Trebouxiophyceae</taxon>
        <taxon>Chlorellales</taxon>
        <taxon>Chlorellaceae</taxon>
        <taxon>Prototheca</taxon>
    </lineage>
</organism>
<dbReference type="EMBL" id="JASFZW010000001">
    <property type="protein sequence ID" value="KAK2080172.1"/>
    <property type="molecule type" value="Genomic_DNA"/>
</dbReference>
<gene>
    <name evidence="3" type="ORF">QBZ16_000025</name>
</gene>
<dbReference type="AlphaFoldDB" id="A0AAD9IPH1"/>
<dbReference type="GO" id="GO:0003676">
    <property type="term" value="F:nucleic acid binding"/>
    <property type="evidence" value="ECO:0007669"/>
    <property type="project" value="InterPro"/>
</dbReference>
<dbReference type="PANTHER" id="PTHR11472:SF47">
    <property type="entry name" value="FANCONI ANEMIA GROUP J PROTEIN"/>
    <property type="match status" value="1"/>
</dbReference>
<evidence type="ECO:0000313" key="4">
    <source>
        <dbReference type="Proteomes" id="UP001255856"/>
    </source>
</evidence>
<dbReference type="GO" id="GO:0005634">
    <property type="term" value="C:nucleus"/>
    <property type="evidence" value="ECO:0007669"/>
    <property type="project" value="TreeGrafter"/>
</dbReference>
<reference evidence="3" key="1">
    <citation type="submission" date="2021-01" db="EMBL/GenBank/DDBJ databases">
        <authorList>
            <person name="Eckstrom K.M.E."/>
        </authorList>
    </citation>
    <scope>NUCLEOTIDE SEQUENCE</scope>
    <source>
        <strain evidence="3">UVCC 0001</strain>
    </source>
</reference>
<dbReference type="PANTHER" id="PTHR11472">
    <property type="entry name" value="DNA REPAIR DEAD HELICASE RAD3/XP-D SUBFAMILY MEMBER"/>
    <property type="match status" value="1"/>
</dbReference>
<dbReference type="GO" id="GO:0016818">
    <property type="term" value="F:hydrolase activity, acting on acid anhydrides, in phosphorus-containing anhydrides"/>
    <property type="evidence" value="ECO:0007669"/>
    <property type="project" value="InterPro"/>
</dbReference>
<evidence type="ECO:0000313" key="3">
    <source>
        <dbReference type="EMBL" id="KAK2080172.1"/>
    </source>
</evidence>
<dbReference type="InterPro" id="IPR006555">
    <property type="entry name" value="ATP-dep_Helicase_C"/>
</dbReference>
<evidence type="ECO:0000256" key="1">
    <source>
        <dbReference type="SAM" id="MobiDB-lite"/>
    </source>
</evidence>
<dbReference type="GO" id="GO:0003678">
    <property type="term" value="F:DNA helicase activity"/>
    <property type="evidence" value="ECO:0007669"/>
    <property type="project" value="TreeGrafter"/>
</dbReference>
<comment type="caution">
    <text evidence="3">The sequence shown here is derived from an EMBL/GenBank/DDBJ whole genome shotgun (WGS) entry which is preliminary data.</text>
</comment>